<dbReference type="InterPro" id="IPR050793">
    <property type="entry name" value="CMP-NeuNAc_synthase"/>
</dbReference>
<reference evidence="1 2" key="1">
    <citation type="journal article" date="2019" name="PLoS Biol.">
        <title>Sex chromosomes control vertical transmission of feminizing Wolbachia symbionts in an isopod.</title>
        <authorList>
            <person name="Becking T."/>
            <person name="Chebbi M.A."/>
            <person name="Giraud I."/>
            <person name="Moumen B."/>
            <person name="Laverre T."/>
            <person name="Caubet Y."/>
            <person name="Peccoud J."/>
            <person name="Gilbert C."/>
            <person name="Cordaux R."/>
        </authorList>
    </citation>
    <scope>NUCLEOTIDE SEQUENCE [LARGE SCALE GENOMIC DNA]</scope>
    <source>
        <strain evidence="1">ANa2</strain>
        <tissue evidence="1">Whole body excluding digestive tract and cuticle</tissue>
    </source>
</reference>
<sequence length="181" mass="21066">FSSIFVSTDCDKIESLAKEEEAFVHRRADYTATDEASSVLAVQEFLQYHNDIENICLVQCTSPFLKESYLKEGFALFTNNSEWDSVFSVTRRRILRWSEDLPSKPLNFDIRNRPRRQTFSGDLCENGMFYFAKRSFIDEGLLQGGRCCFVEISEEDSFDIDSPLDLFLAQQLINCYRNEKK</sequence>
<evidence type="ECO:0000313" key="2">
    <source>
        <dbReference type="Proteomes" id="UP000326759"/>
    </source>
</evidence>
<gene>
    <name evidence="1" type="primary">Cmas</name>
    <name evidence="1" type="ORF">Anas_11191</name>
</gene>
<accession>A0A5N5SX13</accession>
<dbReference type="PANTHER" id="PTHR21485">
    <property type="entry name" value="HAD SUPERFAMILY MEMBERS CMAS AND KDSC"/>
    <property type="match status" value="1"/>
</dbReference>
<dbReference type="PANTHER" id="PTHR21485:SF3">
    <property type="entry name" value="N-ACYLNEURAMINATE CYTIDYLYLTRANSFERASE"/>
    <property type="match status" value="1"/>
</dbReference>
<keyword evidence="2" id="KW-1185">Reference proteome</keyword>
<proteinExistence type="predicted"/>
<dbReference type="Proteomes" id="UP000326759">
    <property type="component" value="Unassembled WGS sequence"/>
</dbReference>
<dbReference type="EMBL" id="SEYY01019026">
    <property type="protein sequence ID" value="KAB7498754.1"/>
    <property type="molecule type" value="Genomic_DNA"/>
</dbReference>
<comment type="caution">
    <text evidence="1">The sequence shown here is derived from an EMBL/GenBank/DDBJ whole genome shotgun (WGS) entry which is preliminary data.</text>
</comment>
<dbReference type="CDD" id="cd02513">
    <property type="entry name" value="CMP-NeuAc_Synthase"/>
    <property type="match status" value="1"/>
</dbReference>
<dbReference type="OrthoDB" id="10262032at2759"/>
<dbReference type="Gene3D" id="3.90.550.10">
    <property type="entry name" value="Spore Coat Polysaccharide Biosynthesis Protein SpsA, Chain A"/>
    <property type="match status" value="1"/>
</dbReference>
<dbReference type="GO" id="GO:0008781">
    <property type="term" value="F:N-acylneuraminate cytidylyltransferase activity"/>
    <property type="evidence" value="ECO:0007669"/>
    <property type="project" value="TreeGrafter"/>
</dbReference>
<feature type="non-terminal residue" evidence="1">
    <location>
        <position position="1"/>
    </location>
</feature>
<dbReference type="AlphaFoldDB" id="A0A5N5SX13"/>
<keyword evidence="1" id="KW-0548">Nucleotidyltransferase</keyword>
<keyword evidence="1" id="KW-0808">Transferase</keyword>
<name>A0A5N5SX13_9CRUS</name>
<dbReference type="Pfam" id="PF02348">
    <property type="entry name" value="CTP_transf_3"/>
    <property type="match status" value="1"/>
</dbReference>
<protein>
    <submittedName>
        <fullName evidence="1">N-acylneuraminate cytidylyltransferase</fullName>
    </submittedName>
</protein>
<organism evidence="1 2">
    <name type="scientific">Armadillidium nasatum</name>
    <dbReference type="NCBI Taxonomy" id="96803"/>
    <lineage>
        <taxon>Eukaryota</taxon>
        <taxon>Metazoa</taxon>
        <taxon>Ecdysozoa</taxon>
        <taxon>Arthropoda</taxon>
        <taxon>Crustacea</taxon>
        <taxon>Multicrustacea</taxon>
        <taxon>Malacostraca</taxon>
        <taxon>Eumalacostraca</taxon>
        <taxon>Peracarida</taxon>
        <taxon>Isopoda</taxon>
        <taxon>Oniscidea</taxon>
        <taxon>Crinocheta</taxon>
        <taxon>Armadillidiidae</taxon>
        <taxon>Armadillidium</taxon>
    </lineage>
</organism>
<dbReference type="InterPro" id="IPR003329">
    <property type="entry name" value="Cytidylyl_trans"/>
</dbReference>
<dbReference type="InterPro" id="IPR029044">
    <property type="entry name" value="Nucleotide-diphossugar_trans"/>
</dbReference>
<evidence type="ECO:0000313" key="1">
    <source>
        <dbReference type="EMBL" id="KAB7498754.1"/>
    </source>
</evidence>
<dbReference type="SUPFAM" id="SSF53448">
    <property type="entry name" value="Nucleotide-diphospho-sugar transferases"/>
    <property type="match status" value="1"/>
</dbReference>